<evidence type="ECO:0000313" key="2">
    <source>
        <dbReference type="EMBL" id="KAJ1089437.1"/>
    </source>
</evidence>
<evidence type="ECO:0000313" key="3">
    <source>
        <dbReference type="Proteomes" id="UP001066276"/>
    </source>
</evidence>
<dbReference type="AlphaFoldDB" id="A0AAV7LEI8"/>
<accession>A0AAV7LEI8</accession>
<keyword evidence="1" id="KW-0472">Membrane</keyword>
<feature type="transmembrane region" description="Helical" evidence="1">
    <location>
        <begin position="17"/>
        <end position="35"/>
    </location>
</feature>
<evidence type="ECO:0008006" key="4">
    <source>
        <dbReference type="Google" id="ProtNLM"/>
    </source>
</evidence>
<protein>
    <recommendedName>
        <fullName evidence="4">Secreted protein</fullName>
    </recommendedName>
</protein>
<dbReference type="PROSITE" id="PS51257">
    <property type="entry name" value="PROKAR_LIPOPROTEIN"/>
    <property type="match status" value="1"/>
</dbReference>
<keyword evidence="3" id="KW-1185">Reference proteome</keyword>
<reference evidence="2" key="1">
    <citation type="journal article" date="2022" name="bioRxiv">
        <title>Sequencing and chromosome-scale assembly of the giantPleurodeles waltlgenome.</title>
        <authorList>
            <person name="Brown T."/>
            <person name="Elewa A."/>
            <person name="Iarovenko S."/>
            <person name="Subramanian E."/>
            <person name="Araus A.J."/>
            <person name="Petzold A."/>
            <person name="Susuki M."/>
            <person name="Suzuki K.-i.T."/>
            <person name="Hayashi T."/>
            <person name="Toyoda A."/>
            <person name="Oliveira C."/>
            <person name="Osipova E."/>
            <person name="Leigh N.D."/>
            <person name="Simon A."/>
            <person name="Yun M.H."/>
        </authorList>
    </citation>
    <scope>NUCLEOTIDE SEQUENCE</scope>
    <source>
        <strain evidence="2">20211129_DDA</strain>
        <tissue evidence="2">Liver</tissue>
    </source>
</reference>
<dbReference type="EMBL" id="JANPWB010000015">
    <property type="protein sequence ID" value="KAJ1089437.1"/>
    <property type="molecule type" value="Genomic_DNA"/>
</dbReference>
<organism evidence="2 3">
    <name type="scientific">Pleurodeles waltl</name>
    <name type="common">Iberian ribbed newt</name>
    <dbReference type="NCBI Taxonomy" id="8319"/>
    <lineage>
        <taxon>Eukaryota</taxon>
        <taxon>Metazoa</taxon>
        <taxon>Chordata</taxon>
        <taxon>Craniata</taxon>
        <taxon>Vertebrata</taxon>
        <taxon>Euteleostomi</taxon>
        <taxon>Amphibia</taxon>
        <taxon>Batrachia</taxon>
        <taxon>Caudata</taxon>
        <taxon>Salamandroidea</taxon>
        <taxon>Salamandridae</taxon>
        <taxon>Pleurodelinae</taxon>
        <taxon>Pleurodeles</taxon>
    </lineage>
</organism>
<keyword evidence="1" id="KW-0812">Transmembrane</keyword>
<sequence length="151" mass="15887">MAGQGRGATPSSSGTPLVLLSCSGTPVLLWCSFWLTGLPRRNPHRDGAGEKQAAALVALACSRKLLPLPAASAPRTVLTRLLIFPASRSCFLLLTRGVPPDRVRWTPDAAHLALTLALAVSQPRREPPGTSAVHRTPELLSSLSSLSCFSG</sequence>
<name>A0AAV7LEI8_PLEWA</name>
<keyword evidence="1" id="KW-1133">Transmembrane helix</keyword>
<gene>
    <name evidence="2" type="ORF">NDU88_002588</name>
</gene>
<comment type="caution">
    <text evidence="2">The sequence shown here is derived from an EMBL/GenBank/DDBJ whole genome shotgun (WGS) entry which is preliminary data.</text>
</comment>
<evidence type="ECO:0000256" key="1">
    <source>
        <dbReference type="SAM" id="Phobius"/>
    </source>
</evidence>
<dbReference type="Proteomes" id="UP001066276">
    <property type="component" value="Chromosome 11"/>
</dbReference>
<proteinExistence type="predicted"/>